<name>T0ZFH2_9ZZZZ</name>
<proteinExistence type="predicted"/>
<organism evidence="1">
    <name type="scientific">mine drainage metagenome</name>
    <dbReference type="NCBI Taxonomy" id="410659"/>
    <lineage>
        <taxon>unclassified sequences</taxon>
        <taxon>metagenomes</taxon>
        <taxon>ecological metagenomes</taxon>
    </lineage>
</organism>
<protein>
    <submittedName>
        <fullName evidence="1">Transposase</fullName>
    </submittedName>
</protein>
<accession>T0ZFH2</accession>
<dbReference type="AlphaFoldDB" id="T0ZFH2"/>
<evidence type="ECO:0000313" key="1">
    <source>
        <dbReference type="EMBL" id="EQD43072.1"/>
    </source>
</evidence>
<feature type="non-terminal residue" evidence="1">
    <location>
        <position position="1"/>
    </location>
</feature>
<reference evidence="1" key="2">
    <citation type="journal article" date="2014" name="ISME J.">
        <title>Microbial stratification in low pH oxic and suboxic macroscopic growths along an acid mine drainage.</title>
        <authorList>
            <person name="Mendez-Garcia C."/>
            <person name="Mesa V."/>
            <person name="Sprenger R.R."/>
            <person name="Richter M."/>
            <person name="Diez M.S."/>
            <person name="Solano J."/>
            <person name="Bargiela R."/>
            <person name="Golyshina O.V."/>
            <person name="Manteca A."/>
            <person name="Ramos J.L."/>
            <person name="Gallego J.R."/>
            <person name="Llorente I."/>
            <person name="Martins Dos Santos V.A."/>
            <person name="Jensen O.N."/>
            <person name="Pelaez A.I."/>
            <person name="Sanchez J."/>
            <person name="Ferrer M."/>
        </authorList>
    </citation>
    <scope>NUCLEOTIDE SEQUENCE</scope>
</reference>
<gene>
    <name evidence="1" type="ORF">B1A_15643</name>
</gene>
<sequence>EDTVGQWLRRMGDPEKEQKGLLGLGKVRDEINREILSRDKVKD</sequence>
<reference evidence="1" key="1">
    <citation type="submission" date="2013-08" db="EMBL/GenBank/DDBJ databases">
        <authorList>
            <person name="Mendez C."/>
            <person name="Richter M."/>
            <person name="Ferrer M."/>
            <person name="Sanchez J."/>
        </authorList>
    </citation>
    <scope>NUCLEOTIDE SEQUENCE</scope>
</reference>
<comment type="caution">
    <text evidence="1">The sequence shown here is derived from an EMBL/GenBank/DDBJ whole genome shotgun (WGS) entry which is preliminary data.</text>
</comment>
<dbReference type="EMBL" id="AUZX01011480">
    <property type="protein sequence ID" value="EQD43072.1"/>
    <property type="molecule type" value="Genomic_DNA"/>
</dbReference>